<dbReference type="InterPro" id="IPR050773">
    <property type="entry name" value="CbxX/CfxQ_RuBisCO_ESX"/>
</dbReference>
<comment type="caution">
    <text evidence="5">The sequence shown here is derived from an EMBL/GenBank/DDBJ whole genome shotgun (WGS) entry which is preliminary data.</text>
</comment>
<dbReference type="NCBIfam" id="TIGR03804">
    <property type="entry name" value="para_beta_helix"/>
    <property type="match status" value="1"/>
</dbReference>
<protein>
    <submittedName>
        <fullName evidence="5">Right-handed parallel beta-helix repeat-containing protein</fullName>
    </submittedName>
</protein>
<dbReference type="InterPro" id="IPR027417">
    <property type="entry name" value="P-loop_NTPase"/>
</dbReference>
<comment type="similarity">
    <text evidence="1">Belongs to the CbxX/CfxQ family.</text>
</comment>
<evidence type="ECO:0000313" key="6">
    <source>
        <dbReference type="Proteomes" id="UP001597260"/>
    </source>
</evidence>
<dbReference type="InterPro" id="IPR011050">
    <property type="entry name" value="Pectin_lyase_fold/virulence"/>
</dbReference>
<gene>
    <name evidence="5" type="ORF">ACFQ4H_07925</name>
</gene>
<accession>A0ABW3YB47</accession>
<dbReference type="InterPro" id="IPR022441">
    <property type="entry name" value="Para_beta_helix_rpt-2"/>
</dbReference>
<dbReference type="InterPro" id="IPR012334">
    <property type="entry name" value="Pectin_lyas_fold"/>
</dbReference>
<dbReference type="CDD" id="cd00009">
    <property type="entry name" value="AAA"/>
    <property type="match status" value="1"/>
</dbReference>
<organism evidence="5 6">
    <name type="scientific">Micromonospora sonneratiae</name>
    <dbReference type="NCBI Taxonomy" id="1184706"/>
    <lineage>
        <taxon>Bacteria</taxon>
        <taxon>Bacillati</taxon>
        <taxon>Actinomycetota</taxon>
        <taxon>Actinomycetes</taxon>
        <taxon>Micromonosporales</taxon>
        <taxon>Micromonosporaceae</taxon>
        <taxon>Micromonospora</taxon>
    </lineage>
</organism>
<dbReference type="InterPro" id="IPR003959">
    <property type="entry name" value="ATPase_AAA_core"/>
</dbReference>
<reference evidence="6" key="1">
    <citation type="journal article" date="2019" name="Int. J. Syst. Evol. Microbiol.">
        <title>The Global Catalogue of Microorganisms (GCM) 10K type strain sequencing project: providing services to taxonomists for standard genome sequencing and annotation.</title>
        <authorList>
            <consortium name="The Broad Institute Genomics Platform"/>
            <consortium name="The Broad Institute Genome Sequencing Center for Infectious Disease"/>
            <person name="Wu L."/>
            <person name="Ma J."/>
        </authorList>
    </citation>
    <scope>NUCLEOTIDE SEQUENCE [LARGE SCALE GENOMIC DNA]</scope>
    <source>
        <strain evidence="6">JCM 31037</strain>
    </source>
</reference>
<dbReference type="Gene3D" id="2.160.20.10">
    <property type="entry name" value="Single-stranded right-handed beta-helix, Pectin lyase-like"/>
    <property type="match status" value="1"/>
</dbReference>
<keyword evidence="2" id="KW-0547">Nucleotide-binding</keyword>
<keyword evidence="3" id="KW-0067">ATP-binding</keyword>
<dbReference type="InterPro" id="IPR006626">
    <property type="entry name" value="PbH1"/>
</dbReference>
<dbReference type="Pfam" id="PF00004">
    <property type="entry name" value="AAA"/>
    <property type="match status" value="1"/>
</dbReference>
<evidence type="ECO:0000256" key="3">
    <source>
        <dbReference type="ARBA" id="ARBA00022840"/>
    </source>
</evidence>
<dbReference type="Pfam" id="PF17866">
    <property type="entry name" value="AAA_lid_6"/>
    <property type="match status" value="1"/>
</dbReference>
<dbReference type="PANTHER" id="PTHR43392:SF2">
    <property type="entry name" value="AAA-TYPE ATPASE FAMILY PROTEIN _ ANKYRIN REPEAT FAMILY PROTEIN"/>
    <property type="match status" value="1"/>
</dbReference>
<dbReference type="Gene3D" id="1.10.8.60">
    <property type="match status" value="1"/>
</dbReference>
<dbReference type="Proteomes" id="UP001597260">
    <property type="component" value="Unassembled WGS sequence"/>
</dbReference>
<dbReference type="Gene3D" id="3.40.50.300">
    <property type="entry name" value="P-loop containing nucleotide triphosphate hydrolases"/>
    <property type="match status" value="1"/>
</dbReference>
<dbReference type="SUPFAM" id="SSF52540">
    <property type="entry name" value="P-loop containing nucleoside triphosphate hydrolases"/>
    <property type="match status" value="1"/>
</dbReference>
<dbReference type="PRINTS" id="PR00819">
    <property type="entry name" value="CBXCFQXSUPER"/>
</dbReference>
<evidence type="ECO:0000256" key="1">
    <source>
        <dbReference type="ARBA" id="ARBA00010378"/>
    </source>
</evidence>
<dbReference type="SMART" id="SM00710">
    <property type="entry name" value="PbH1"/>
    <property type="match status" value="5"/>
</dbReference>
<dbReference type="RefSeq" id="WP_377568683.1">
    <property type="nucleotide sequence ID" value="NZ_JBHTMP010000009.1"/>
</dbReference>
<dbReference type="SUPFAM" id="SSF51126">
    <property type="entry name" value="Pectin lyase-like"/>
    <property type="match status" value="1"/>
</dbReference>
<dbReference type="InterPro" id="IPR000641">
    <property type="entry name" value="CbxX/CfxQ"/>
</dbReference>
<dbReference type="InterPro" id="IPR041627">
    <property type="entry name" value="AAA_lid_6"/>
</dbReference>
<proteinExistence type="inferred from homology"/>
<dbReference type="Pfam" id="PF13229">
    <property type="entry name" value="Beta_helix"/>
    <property type="match status" value="1"/>
</dbReference>
<evidence type="ECO:0000313" key="5">
    <source>
        <dbReference type="EMBL" id="MFD1321013.1"/>
    </source>
</evidence>
<dbReference type="EMBL" id="JBHTMP010000009">
    <property type="protein sequence ID" value="MFD1321013.1"/>
    <property type="molecule type" value="Genomic_DNA"/>
</dbReference>
<dbReference type="InterPro" id="IPR003593">
    <property type="entry name" value="AAA+_ATPase"/>
</dbReference>
<feature type="domain" description="AAA+ ATPase" evidence="4">
    <location>
        <begin position="325"/>
        <end position="465"/>
    </location>
</feature>
<dbReference type="PANTHER" id="PTHR43392">
    <property type="entry name" value="AAA-TYPE ATPASE FAMILY PROTEIN / ANKYRIN REPEAT FAMILY PROTEIN"/>
    <property type="match status" value="1"/>
</dbReference>
<dbReference type="SMART" id="SM00382">
    <property type="entry name" value="AAA"/>
    <property type="match status" value="1"/>
</dbReference>
<keyword evidence="6" id="KW-1185">Reference proteome</keyword>
<evidence type="ECO:0000259" key="4">
    <source>
        <dbReference type="SMART" id="SM00382"/>
    </source>
</evidence>
<dbReference type="InterPro" id="IPR039448">
    <property type="entry name" value="Beta_helix"/>
</dbReference>
<evidence type="ECO:0000256" key="2">
    <source>
        <dbReference type="ARBA" id="ARBA00022741"/>
    </source>
</evidence>
<name>A0ABW3YB47_9ACTN</name>
<sequence length="551" mass="58352">MTVLFVSTSQTGAYPRICDALAVAGPGDQVVVGPGEYYENLVLADRSVAIVAAEADTVTLVAADGQRPAVHCERGTVELRHLRVKGVDAAGVSATGTKLTMVGCECSAVSAAGIQLGARTDFDLDSCRVVGSRLGIQLDDCAGAISNCTVSEIVSDGILVRSADPILRNCLITDAGYRGVYVYDYSRPTLENCTISRAGDIGVAVVQASNVVMRRCRISETVGVGISIGPDCGGQINGCTTEQTAAPGVLLAPGSNVEMVEAGRPAAKVEPVAMRAQDTERSEELLAELDALVGLPGVKAEVHAIIDELQVNEWRRRGGLTVAASTNHLIFAGSPGTGKTTVARIYGKLLAALGILPRGEFVEVARRDLVGQYLGHTAEKTAAAFEKALGGVLFIDEAYTLSRSFGSGGDFGQEAIDTLVKLMEDHRHEIAVIAAGYTGEMVQFLDANPGLASRFNKTIVFEDYSPHELVSILATMADAHEYRLSDDLHASIGGYFAAMSKDRNFGNAREARKLFDGIRKAQAQRLRQLRRVPTGDELQLLLLDDLAAAIS</sequence>